<comment type="caution">
    <text evidence="1">The sequence shown here is derived from an EMBL/GenBank/DDBJ whole genome shotgun (WGS) entry which is preliminary data.</text>
</comment>
<proteinExistence type="predicted"/>
<organism evidence="1 2">
    <name type="scientific">Kibdelosporangium persicum</name>
    <dbReference type="NCBI Taxonomy" id="2698649"/>
    <lineage>
        <taxon>Bacteria</taxon>
        <taxon>Bacillati</taxon>
        <taxon>Actinomycetota</taxon>
        <taxon>Actinomycetes</taxon>
        <taxon>Pseudonocardiales</taxon>
        <taxon>Pseudonocardiaceae</taxon>
        <taxon>Kibdelosporangium</taxon>
    </lineage>
</organism>
<evidence type="ECO:0000313" key="2">
    <source>
        <dbReference type="Proteomes" id="UP000763557"/>
    </source>
</evidence>
<keyword evidence="2" id="KW-1185">Reference proteome</keyword>
<dbReference type="RefSeq" id="WP_173139394.1">
    <property type="nucleotide sequence ID" value="NZ_CBCSGW010000027.1"/>
</dbReference>
<sequence length="78" mass="8892">MVEFFKAFDELREIPDYVLDARLRMAERGFETVPPVPGLLALLGEIDLAELARTRPGLIKRAKFLMAERGEFDAVSWP</sequence>
<reference evidence="1 2" key="1">
    <citation type="submission" date="2020-01" db="EMBL/GenBank/DDBJ databases">
        <title>Kibdelosporangium persica a novel Actinomycetes from a hot desert in Iran.</title>
        <authorList>
            <person name="Safaei N."/>
            <person name="Zaburannyi N."/>
            <person name="Mueller R."/>
            <person name="Wink J."/>
        </authorList>
    </citation>
    <scope>NUCLEOTIDE SEQUENCE [LARGE SCALE GENOMIC DNA]</scope>
    <source>
        <strain evidence="1 2">4NS15</strain>
    </source>
</reference>
<name>A0ABX2FEI9_9PSEU</name>
<evidence type="ECO:0000313" key="1">
    <source>
        <dbReference type="EMBL" id="NRN69317.1"/>
    </source>
</evidence>
<dbReference type="EMBL" id="JAAATY010000026">
    <property type="protein sequence ID" value="NRN69317.1"/>
    <property type="molecule type" value="Genomic_DNA"/>
</dbReference>
<protein>
    <submittedName>
        <fullName evidence="1">Uncharacterized protein</fullName>
    </submittedName>
</protein>
<gene>
    <name evidence="1" type="ORF">GC106_65740</name>
</gene>
<dbReference type="Proteomes" id="UP000763557">
    <property type="component" value="Unassembled WGS sequence"/>
</dbReference>
<accession>A0ABX2FEI9</accession>